<dbReference type="CDD" id="cd00882">
    <property type="entry name" value="Ras_like_GTPase"/>
    <property type="match status" value="1"/>
</dbReference>
<accession>A0A4R3NB29</accession>
<dbReference type="PANTHER" id="PTHR42714:SF2">
    <property type="entry name" value="TRNA MODIFICATION GTPASE GTPBP3, MITOCHONDRIAL"/>
    <property type="match status" value="1"/>
</dbReference>
<comment type="caution">
    <text evidence="3">The sequence shown here is derived from an EMBL/GenBank/DDBJ whole genome shotgun (WGS) entry which is preliminary data.</text>
</comment>
<dbReference type="AlphaFoldDB" id="A0A4R3NB29"/>
<feature type="transmembrane region" description="Helical" evidence="1">
    <location>
        <begin position="12"/>
        <end position="34"/>
    </location>
</feature>
<keyword evidence="4" id="KW-1185">Reference proteome</keyword>
<dbReference type="InterPro" id="IPR006073">
    <property type="entry name" value="GTP-bd"/>
</dbReference>
<keyword evidence="1" id="KW-0812">Transmembrane</keyword>
<evidence type="ECO:0000313" key="3">
    <source>
        <dbReference type="EMBL" id="TCT24239.1"/>
    </source>
</evidence>
<dbReference type="GO" id="GO:0002098">
    <property type="term" value="P:tRNA wobble uridine modification"/>
    <property type="evidence" value="ECO:0007669"/>
    <property type="project" value="TreeGrafter"/>
</dbReference>
<dbReference type="EMBL" id="SMAO01000001">
    <property type="protein sequence ID" value="TCT24239.1"/>
    <property type="molecule type" value="Genomic_DNA"/>
</dbReference>
<evidence type="ECO:0000259" key="2">
    <source>
        <dbReference type="Pfam" id="PF01926"/>
    </source>
</evidence>
<dbReference type="Proteomes" id="UP000295717">
    <property type="component" value="Unassembled WGS sequence"/>
</dbReference>
<reference evidence="3 4" key="1">
    <citation type="submission" date="2019-03" db="EMBL/GenBank/DDBJ databases">
        <title>Genomic Encyclopedia of Type Strains, Phase IV (KMG-IV): sequencing the most valuable type-strain genomes for metagenomic binning, comparative biology and taxonomic classification.</title>
        <authorList>
            <person name="Goeker M."/>
        </authorList>
    </citation>
    <scope>NUCLEOTIDE SEQUENCE [LARGE SCALE GENOMIC DNA]</scope>
    <source>
        <strain evidence="3 4">DSM 13587</strain>
    </source>
</reference>
<dbReference type="RefSeq" id="WP_132975473.1">
    <property type="nucleotide sequence ID" value="NZ_SMAO01000001.1"/>
</dbReference>
<dbReference type="GO" id="GO:0005525">
    <property type="term" value="F:GTP binding"/>
    <property type="evidence" value="ECO:0007669"/>
    <property type="project" value="InterPro"/>
</dbReference>
<keyword evidence="1" id="KW-0472">Membrane</keyword>
<dbReference type="Gene3D" id="3.40.50.300">
    <property type="entry name" value="P-loop containing nucleotide triphosphate hydrolases"/>
    <property type="match status" value="1"/>
</dbReference>
<evidence type="ECO:0000256" key="1">
    <source>
        <dbReference type="SAM" id="Phobius"/>
    </source>
</evidence>
<dbReference type="PANTHER" id="PTHR42714">
    <property type="entry name" value="TRNA MODIFICATION GTPASE GTPBP3"/>
    <property type="match status" value="1"/>
</dbReference>
<dbReference type="GO" id="GO:0030488">
    <property type="term" value="P:tRNA methylation"/>
    <property type="evidence" value="ECO:0007669"/>
    <property type="project" value="TreeGrafter"/>
</dbReference>
<evidence type="ECO:0000313" key="4">
    <source>
        <dbReference type="Proteomes" id="UP000295717"/>
    </source>
</evidence>
<dbReference type="InterPro" id="IPR027417">
    <property type="entry name" value="P-loop_NTPase"/>
</dbReference>
<dbReference type="GO" id="GO:0005829">
    <property type="term" value="C:cytosol"/>
    <property type="evidence" value="ECO:0007669"/>
    <property type="project" value="TreeGrafter"/>
</dbReference>
<dbReference type="Pfam" id="PF01926">
    <property type="entry name" value="MMR_HSR1"/>
    <property type="match status" value="1"/>
</dbReference>
<feature type="domain" description="G" evidence="2">
    <location>
        <begin position="281"/>
        <end position="376"/>
    </location>
</feature>
<organism evidence="3 4">
    <name type="scientific">Thiobaca trueperi</name>
    <dbReference type="NCBI Taxonomy" id="127458"/>
    <lineage>
        <taxon>Bacteria</taxon>
        <taxon>Pseudomonadati</taxon>
        <taxon>Pseudomonadota</taxon>
        <taxon>Gammaproteobacteria</taxon>
        <taxon>Chromatiales</taxon>
        <taxon>Chromatiaceae</taxon>
        <taxon>Thiobaca</taxon>
    </lineage>
</organism>
<protein>
    <recommendedName>
        <fullName evidence="2">G domain-containing protein</fullName>
    </recommendedName>
</protein>
<feature type="transmembrane region" description="Helical" evidence="1">
    <location>
        <begin position="40"/>
        <end position="61"/>
    </location>
</feature>
<gene>
    <name evidence="3" type="ORF">EDC35_101560</name>
</gene>
<name>A0A4R3NB29_9GAMM</name>
<sequence>MKTPFNHLDRWWLAGLLFWLVPFAALLPLGLLWLHQQGVFFYWMASLILFSIAGYGLQVWLRARQQQRLVAAQTPPNPDWPPTAEAAWALVEELAAQIEPDDWPLDENTRLGALGQQTLERVAGYFHPEVEQPLLELTLPHTLLIIERASRDLRASLTDHIPFSHQLSLGTLARAYRWKPFAERLLGFYRAGQFVVNPASAVLNEVWAALRGRGYALARKDLYRWLLQEYVRKIGGYAIDLYSGHLPLDEDPAGRATARSARDLDTAEAVTTETQTGEPLRILVLGRANAGKSSLINALFGQLRAATDLTPDTTRALTPYRLEREGLEIALIFDTPGVERLADKSLHEAAAIADLILWVSAAHRPDRQAERQTLDALRLAQTARIDRRAPPLLVVVTHIDHLRPLREWQPPYDLTDSRSLKAMSIQAAVTALATDLEVPVGNVIPVCLGEGRVYNVEDTLWAALLDQMDRAQRVRLLRCQDARRREENWMLLRRQLANAGRFLLALPGGTGRKSTFKG</sequence>
<proteinExistence type="predicted"/>
<dbReference type="OrthoDB" id="238366at2"/>
<dbReference type="SUPFAM" id="SSF52540">
    <property type="entry name" value="P-loop containing nucleoside triphosphate hydrolases"/>
    <property type="match status" value="1"/>
</dbReference>
<keyword evidence="1" id="KW-1133">Transmembrane helix</keyword>